<evidence type="ECO:0008006" key="2">
    <source>
        <dbReference type="Google" id="ProtNLM"/>
    </source>
</evidence>
<evidence type="ECO:0000313" key="1">
    <source>
        <dbReference type="EMBL" id="MPM96194.1"/>
    </source>
</evidence>
<sequence>MIAIAALSLIIAIAAMRRGRDEYSNAPAAAAAYPAPAATASVSNDGAIAAAITAAIACILTQEKNSQAKENQASGFIVRRIRRV</sequence>
<name>A0A645E320_9ZZZZ</name>
<accession>A0A645E320</accession>
<organism evidence="1">
    <name type="scientific">bioreactor metagenome</name>
    <dbReference type="NCBI Taxonomy" id="1076179"/>
    <lineage>
        <taxon>unclassified sequences</taxon>
        <taxon>metagenomes</taxon>
        <taxon>ecological metagenomes</taxon>
    </lineage>
</organism>
<protein>
    <recommendedName>
        <fullName evidence="2">Oxaloacetate decarboxylase gamma chain</fullName>
    </recommendedName>
</protein>
<comment type="caution">
    <text evidence="1">The sequence shown here is derived from an EMBL/GenBank/DDBJ whole genome shotgun (WGS) entry which is preliminary data.</text>
</comment>
<dbReference type="AlphaFoldDB" id="A0A645E320"/>
<gene>
    <name evidence="1" type="ORF">SDC9_143352</name>
</gene>
<dbReference type="EMBL" id="VSSQ01042591">
    <property type="protein sequence ID" value="MPM96194.1"/>
    <property type="molecule type" value="Genomic_DNA"/>
</dbReference>
<reference evidence="1" key="1">
    <citation type="submission" date="2019-08" db="EMBL/GenBank/DDBJ databases">
        <authorList>
            <person name="Kucharzyk K."/>
            <person name="Murdoch R.W."/>
            <person name="Higgins S."/>
            <person name="Loffler F."/>
        </authorList>
    </citation>
    <scope>NUCLEOTIDE SEQUENCE</scope>
</reference>
<proteinExistence type="predicted"/>